<dbReference type="AlphaFoldDB" id="A0A840CK31"/>
<sequence length="174" mass="19238">MNVIFHVATAISLTIALTDTNKIKTVKDTIIPACGGLISGVFAHGIIDYLPHTYPLSAKPDIIISFLLIAAMLVIANKQYILILSFTIFGCVLPDLVDLLPPMMNKYLGFQISVNEKIFPWHMPEYSGSIFAGKSLASDINHIAVLLITVMICWCRRSDFSNIFIRGIINQKAL</sequence>
<dbReference type="RefSeq" id="WP_183305981.1">
    <property type="nucleotide sequence ID" value="NZ_JACIEP010000003.1"/>
</dbReference>
<organism evidence="2 3">
    <name type="scientific">Dysgonomonas hofstadii</name>
    <dbReference type="NCBI Taxonomy" id="637886"/>
    <lineage>
        <taxon>Bacteria</taxon>
        <taxon>Pseudomonadati</taxon>
        <taxon>Bacteroidota</taxon>
        <taxon>Bacteroidia</taxon>
        <taxon>Bacteroidales</taxon>
        <taxon>Dysgonomonadaceae</taxon>
        <taxon>Dysgonomonas</taxon>
    </lineage>
</organism>
<gene>
    <name evidence="2" type="ORF">GGR21_000918</name>
</gene>
<evidence type="ECO:0000313" key="2">
    <source>
        <dbReference type="EMBL" id="MBB4035029.1"/>
    </source>
</evidence>
<keyword evidence="3" id="KW-1185">Reference proteome</keyword>
<evidence type="ECO:0000256" key="1">
    <source>
        <dbReference type="SAM" id="Phobius"/>
    </source>
</evidence>
<keyword evidence="1" id="KW-0812">Transmembrane</keyword>
<name>A0A840CK31_9BACT</name>
<feature type="transmembrane region" description="Helical" evidence="1">
    <location>
        <begin position="30"/>
        <end position="50"/>
    </location>
</feature>
<keyword evidence="1" id="KW-1133">Transmembrane helix</keyword>
<dbReference type="EMBL" id="JACIEP010000003">
    <property type="protein sequence ID" value="MBB4035029.1"/>
    <property type="molecule type" value="Genomic_DNA"/>
</dbReference>
<reference evidence="2 3" key="1">
    <citation type="submission" date="2020-08" db="EMBL/GenBank/DDBJ databases">
        <title>Genomic Encyclopedia of Type Strains, Phase IV (KMG-IV): sequencing the most valuable type-strain genomes for metagenomic binning, comparative biology and taxonomic classification.</title>
        <authorList>
            <person name="Goeker M."/>
        </authorList>
    </citation>
    <scope>NUCLEOTIDE SEQUENCE [LARGE SCALE GENOMIC DNA]</scope>
    <source>
        <strain evidence="2 3">DSM 104969</strain>
    </source>
</reference>
<comment type="caution">
    <text evidence="2">The sequence shown here is derived from an EMBL/GenBank/DDBJ whole genome shotgun (WGS) entry which is preliminary data.</text>
</comment>
<accession>A0A840CK31</accession>
<feature type="transmembrane region" description="Helical" evidence="1">
    <location>
        <begin position="62"/>
        <end position="89"/>
    </location>
</feature>
<protein>
    <submittedName>
        <fullName evidence="2">Uncharacterized protein</fullName>
    </submittedName>
</protein>
<evidence type="ECO:0000313" key="3">
    <source>
        <dbReference type="Proteomes" id="UP000555103"/>
    </source>
</evidence>
<dbReference type="Proteomes" id="UP000555103">
    <property type="component" value="Unassembled WGS sequence"/>
</dbReference>
<proteinExistence type="predicted"/>
<keyword evidence="1" id="KW-0472">Membrane</keyword>